<dbReference type="GO" id="GO:0051604">
    <property type="term" value="P:protein maturation"/>
    <property type="evidence" value="ECO:0007669"/>
    <property type="project" value="InterPro"/>
</dbReference>
<dbReference type="HOGENOM" id="CLU_2008258_0_0_1"/>
<dbReference type="GeneID" id="17276774"/>
<dbReference type="InterPro" id="IPR057433">
    <property type="entry name" value="LMF1/2_C"/>
</dbReference>
<accession>A0A0D3K6W5</accession>
<proteinExistence type="predicted"/>
<evidence type="ECO:0000259" key="1">
    <source>
        <dbReference type="Pfam" id="PF25179"/>
    </source>
</evidence>
<dbReference type="PaxDb" id="2903-EOD31500"/>
<sequence length="124" mass="13823">MSGWNVCTLTRQPQHGIRAAASACAGFAAPPARCSGGRQAMNASFGAFKLVNTYGAFGSVGEARYEPIVEFPCKPGAVTRRPCFCAPYHYRLDWNIWFLGFKPHQSMLQRRERGETRRDMTSKC</sequence>
<dbReference type="EnsemblProtists" id="EOD31500">
    <property type="protein sequence ID" value="EOD31500"/>
    <property type="gene ID" value="EMIHUDRAFT_231911"/>
</dbReference>
<evidence type="ECO:0000313" key="3">
    <source>
        <dbReference type="Proteomes" id="UP000013827"/>
    </source>
</evidence>
<organism evidence="2 3">
    <name type="scientific">Emiliania huxleyi (strain CCMP1516)</name>
    <dbReference type="NCBI Taxonomy" id="280463"/>
    <lineage>
        <taxon>Eukaryota</taxon>
        <taxon>Haptista</taxon>
        <taxon>Haptophyta</taxon>
        <taxon>Prymnesiophyceae</taxon>
        <taxon>Isochrysidales</taxon>
        <taxon>Noelaerhabdaceae</taxon>
        <taxon>Emiliania</taxon>
    </lineage>
</organism>
<dbReference type="PANTHER" id="PTHR14463:SF10">
    <property type="entry name" value="LIPASE MATURATION FACTOR 1"/>
    <property type="match status" value="1"/>
</dbReference>
<protein>
    <recommendedName>
        <fullName evidence="1">Lipase maturation factor 1/2 C-terminal domain-containing protein</fullName>
    </recommendedName>
</protein>
<name>A0A0D3K6W5_EMIH1</name>
<feature type="domain" description="Lipase maturation factor 1/2 C-terminal" evidence="1">
    <location>
        <begin position="51"/>
        <end position="106"/>
    </location>
</feature>
<dbReference type="RefSeq" id="XP_005783929.1">
    <property type="nucleotide sequence ID" value="XM_005783872.1"/>
</dbReference>
<dbReference type="KEGG" id="ehx:EMIHUDRAFT_231911"/>
<keyword evidence="3" id="KW-1185">Reference proteome</keyword>
<reference evidence="2" key="2">
    <citation type="submission" date="2024-10" db="UniProtKB">
        <authorList>
            <consortium name="EnsemblProtists"/>
        </authorList>
    </citation>
    <scope>IDENTIFICATION</scope>
</reference>
<dbReference type="Proteomes" id="UP000013827">
    <property type="component" value="Unassembled WGS sequence"/>
</dbReference>
<dbReference type="Pfam" id="PF25179">
    <property type="entry name" value="LMF1_C"/>
    <property type="match status" value="1"/>
</dbReference>
<evidence type="ECO:0000313" key="2">
    <source>
        <dbReference type="EnsemblProtists" id="EOD31500"/>
    </source>
</evidence>
<dbReference type="PANTHER" id="PTHR14463">
    <property type="entry name" value="LIPASE MATURATION FACTOR"/>
    <property type="match status" value="1"/>
</dbReference>
<dbReference type="AlphaFoldDB" id="A0A0D3K6W5"/>
<reference evidence="3" key="1">
    <citation type="journal article" date="2013" name="Nature">
        <title>Pan genome of the phytoplankton Emiliania underpins its global distribution.</title>
        <authorList>
            <person name="Read B.A."/>
            <person name="Kegel J."/>
            <person name="Klute M.J."/>
            <person name="Kuo A."/>
            <person name="Lefebvre S.C."/>
            <person name="Maumus F."/>
            <person name="Mayer C."/>
            <person name="Miller J."/>
            <person name="Monier A."/>
            <person name="Salamov A."/>
            <person name="Young J."/>
            <person name="Aguilar M."/>
            <person name="Claverie J.M."/>
            <person name="Frickenhaus S."/>
            <person name="Gonzalez K."/>
            <person name="Herman E.K."/>
            <person name="Lin Y.C."/>
            <person name="Napier J."/>
            <person name="Ogata H."/>
            <person name="Sarno A.F."/>
            <person name="Shmutz J."/>
            <person name="Schroeder D."/>
            <person name="de Vargas C."/>
            <person name="Verret F."/>
            <person name="von Dassow P."/>
            <person name="Valentin K."/>
            <person name="Van de Peer Y."/>
            <person name="Wheeler G."/>
            <person name="Dacks J.B."/>
            <person name="Delwiche C.F."/>
            <person name="Dyhrman S.T."/>
            <person name="Glockner G."/>
            <person name="John U."/>
            <person name="Richards T."/>
            <person name="Worden A.Z."/>
            <person name="Zhang X."/>
            <person name="Grigoriev I.V."/>
            <person name="Allen A.E."/>
            <person name="Bidle K."/>
            <person name="Borodovsky M."/>
            <person name="Bowler C."/>
            <person name="Brownlee C."/>
            <person name="Cock J.M."/>
            <person name="Elias M."/>
            <person name="Gladyshev V.N."/>
            <person name="Groth M."/>
            <person name="Guda C."/>
            <person name="Hadaegh A."/>
            <person name="Iglesias-Rodriguez M.D."/>
            <person name="Jenkins J."/>
            <person name="Jones B.M."/>
            <person name="Lawson T."/>
            <person name="Leese F."/>
            <person name="Lindquist E."/>
            <person name="Lobanov A."/>
            <person name="Lomsadze A."/>
            <person name="Malik S.B."/>
            <person name="Marsh M.E."/>
            <person name="Mackinder L."/>
            <person name="Mock T."/>
            <person name="Mueller-Roeber B."/>
            <person name="Pagarete A."/>
            <person name="Parker M."/>
            <person name="Probert I."/>
            <person name="Quesneville H."/>
            <person name="Raines C."/>
            <person name="Rensing S.A."/>
            <person name="Riano-Pachon D.M."/>
            <person name="Richier S."/>
            <person name="Rokitta S."/>
            <person name="Shiraiwa Y."/>
            <person name="Soanes D.M."/>
            <person name="van der Giezen M."/>
            <person name="Wahlund T.M."/>
            <person name="Williams B."/>
            <person name="Wilson W."/>
            <person name="Wolfe G."/>
            <person name="Wurch L.L."/>
        </authorList>
    </citation>
    <scope>NUCLEOTIDE SEQUENCE</scope>
</reference>
<dbReference type="STRING" id="2903.R1EY52"/>
<dbReference type="InterPro" id="IPR009613">
    <property type="entry name" value="LMF"/>
</dbReference>
<dbReference type="GO" id="GO:0005789">
    <property type="term" value="C:endoplasmic reticulum membrane"/>
    <property type="evidence" value="ECO:0007669"/>
    <property type="project" value="TreeGrafter"/>
</dbReference>